<evidence type="ECO:0000313" key="2">
    <source>
        <dbReference type="EMBL" id="OWK37786.1"/>
    </source>
</evidence>
<feature type="domain" description="DUF7710" evidence="1">
    <location>
        <begin position="5"/>
        <end position="82"/>
    </location>
</feature>
<reference evidence="3" key="1">
    <citation type="submission" date="2017-06" db="EMBL/GenBank/DDBJ databases">
        <title>Genome analysis of Fimbriiglobus ruber SP5, the first member of the order Planctomycetales with confirmed chitinolytic capability.</title>
        <authorList>
            <person name="Ravin N.V."/>
            <person name="Rakitin A.L."/>
            <person name="Ivanova A.A."/>
            <person name="Beletsky A.V."/>
            <person name="Kulichevskaya I.S."/>
            <person name="Mardanov A.V."/>
            <person name="Dedysh S.N."/>
        </authorList>
    </citation>
    <scope>NUCLEOTIDE SEQUENCE [LARGE SCALE GENOMIC DNA]</scope>
    <source>
        <strain evidence="3">SP5</strain>
    </source>
</reference>
<dbReference type="InterPro" id="IPR056127">
    <property type="entry name" value="DUF7710"/>
</dbReference>
<accession>A0A225DK12</accession>
<dbReference type="Pfam" id="PF24819">
    <property type="entry name" value="DUF7710"/>
    <property type="match status" value="1"/>
</dbReference>
<dbReference type="AlphaFoldDB" id="A0A225DK12"/>
<comment type="caution">
    <text evidence="2">The sequence shown here is derived from an EMBL/GenBank/DDBJ whole genome shotgun (WGS) entry which is preliminary data.</text>
</comment>
<dbReference type="EMBL" id="NIDE01000014">
    <property type="protein sequence ID" value="OWK37786.1"/>
    <property type="molecule type" value="Genomic_DNA"/>
</dbReference>
<gene>
    <name evidence="2" type="ORF">FRUB_06906</name>
</gene>
<evidence type="ECO:0000313" key="3">
    <source>
        <dbReference type="Proteomes" id="UP000214646"/>
    </source>
</evidence>
<evidence type="ECO:0000259" key="1">
    <source>
        <dbReference type="Pfam" id="PF24819"/>
    </source>
</evidence>
<sequence>MMDGGGNFPLGVFSSRERDESWISYHRLTGVLTLYPLDIGVYEWAIESGEFVPKRPDQSGSRFVGRFSSASQEHYHYTDGKQ</sequence>
<protein>
    <recommendedName>
        <fullName evidence="1">DUF7710 domain-containing protein</fullName>
    </recommendedName>
</protein>
<proteinExistence type="predicted"/>
<keyword evidence="3" id="KW-1185">Reference proteome</keyword>
<organism evidence="2 3">
    <name type="scientific">Fimbriiglobus ruber</name>
    <dbReference type="NCBI Taxonomy" id="1908690"/>
    <lineage>
        <taxon>Bacteria</taxon>
        <taxon>Pseudomonadati</taxon>
        <taxon>Planctomycetota</taxon>
        <taxon>Planctomycetia</taxon>
        <taxon>Gemmatales</taxon>
        <taxon>Gemmataceae</taxon>
        <taxon>Fimbriiglobus</taxon>
    </lineage>
</organism>
<name>A0A225DK12_9BACT</name>
<dbReference type="Proteomes" id="UP000214646">
    <property type="component" value="Unassembled WGS sequence"/>
</dbReference>
<dbReference type="OrthoDB" id="72025at2"/>
<dbReference type="RefSeq" id="WP_088257633.1">
    <property type="nucleotide sequence ID" value="NZ_NIDE01000014.1"/>
</dbReference>